<dbReference type="Proteomes" id="UP001162131">
    <property type="component" value="Unassembled WGS sequence"/>
</dbReference>
<evidence type="ECO:0000313" key="7">
    <source>
        <dbReference type="Proteomes" id="UP001162131"/>
    </source>
</evidence>
<gene>
    <name evidence="6" type="ORF">BSTOLATCC_MIC26331</name>
</gene>
<dbReference type="GO" id="GO:0005634">
    <property type="term" value="C:nucleus"/>
    <property type="evidence" value="ECO:0007669"/>
    <property type="project" value="TreeGrafter"/>
</dbReference>
<evidence type="ECO:0000256" key="4">
    <source>
        <dbReference type="SAM" id="Coils"/>
    </source>
</evidence>
<accession>A0AAU9J3W8</accession>
<feature type="domain" description="Deacetylase sirtuin-type" evidence="5">
    <location>
        <begin position="193"/>
        <end position="457"/>
    </location>
</feature>
<dbReference type="PANTHER" id="PTHR11085">
    <property type="entry name" value="NAD-DEPENDENT PROTEIN DEACYLASE SIRTUIN-5, MITOCHONDRIAL-RELATED"/>
    <property type="match status" value="1"/>
</dbReference>
<feature type="binding site" evidence="3">
    <location>
        <position position="356"/>
    </location>
    <ligand>
        <name>Zn(2+)</name>
        <dbReference type="ChEBI" id="CHEBI:29105"/>
    </ligand>
</feature>
<evidence type="ECO:0000256" key="2">
    <source>
        <dbReference type="ARBA" id="ARBA00023027"/>
    </source>
</evidence>
<protein>
    <recommendedName>
        <fullName evidence="5">Deacetylase sirtuin-type domain-containing protein</fullName>
    </recommendedName>
</protein>
<keyword evidence="2" id="KW-0520">NAD</keyword>
<dbReference type="EMBL" id="CAJZBQ010000025">
    <property type="protein sequence ID" value="CAG9320416.1"/>
    <property type="molecule type" value="Genomic_DNA"/>
</dbReference>
<dbReference type="Pfam" id="PF02146">
    <property type="entry name" value="SIR2"/>
    <property type="match status" value="1"/>
</dbReference>
<keyword evidence="4" id="KW-0175">Coiled coil</keyword>
<name>A0AAU9J3W8_9CILI</name>
<dbReference type="AlphaFoldDB" id="A0AAU9J3W8"/>
<dbReference type="Gene3D" id="3.40.50.1220">
    <property type="entry name" value="TPP-binding domain"/>
    <property type="match status" value="1"/>
</dbReference>
<dbReference type="GO" id="GO:0046872">
    <property type="term" value="F:metal ion binding"/>
    <property type="evidence" value="ECO:0007669"/>
    <property type="project" value="UniProtKB-KW"/>
</dbReference>
<dbReference type="SUPFAM" id="SSF52467">
    <property type="entry name" value="DHS-like NAD/FAD-binding domain"/>
    <property type="match status" value="1"/>
</dbReference>
<dbReference type="PROSITE" id="PS50305">
    <property type="entry name" value="SIRTUIN"/>
    <property type="match status" value="1"/>
</dbReference>
<dbReference type="InterPro" id="IPR003000">
    <property type="entry name" value="Sirtuin"/>
</dbReference>
<evidence type="ECO:0000256" key="1">
    <source>
        <dbReference type="ARBA" id="ARBA00022679"/>
    </source>
</evidence>
<evidence type="ECO:0000259" key="5">
    <source>
        <dbReference type="PROSITE" id="PS50305"/>
    </source>
</evidence>
<feature type="binding site" evidence="3">
    <location>
        <position position="332"/>
    </location>
    <ligand>
        <name>Zn(2+)</name>
        <dbReference type="ChEBI" id="CHEBI:29105"/>
    </ligand>
</feature>
<proteinExistence type="predicted"/>
<keyword evidence="3" id="KW-0862">Zinc</keyword>
<dbReference type="PANTHER" id="PTHR11085:SF10">
    <property type="entry name" value="NAD-DEPENDENT PROTEIN DEACYLASE SIRTUIN-5, MITOCHONDRIAL-RELATED"/>
    <property type="match status" value="1"/>
</dbReference>
<feature type="binding site" evidence="3">
    <location>
        <position position="359"/>
    </location>
    <ligand>
        <name>Zn(2+)</name>
        <dbReference type="ChEBI" id="CHEBI:29105"/>
    </ligand>
</feature>
<feature type="active site" description="Proton acceptor" evidence="3">
    <location>
        <position position="324"/>
    </location>
</feature>
<sequence length="457" mass="51569">MNCETCRTSKCCPEHCCDWDTCNCGDCPECGGPALQPDSQNSQTDPSVTSVIDETVRPQPVASTASTADTSKPLLLFDMPLDEYISMRVKENLAKEKIEEDRRKKEYDEKAQLERDRHNAVLESSRATIERNKELLKSTQDTLDKLKNTIEGCKQTEQRFKDFQESFGKIMSDGLAKCFGSGEDVEEMKKVYGVPRIASIEEVASNIAEKRNVVILTGAGVSAESGVFTYKDSDETWEIDGKSYTHQEIANIDILQTYPLEFWQNFHYNRMRISHCSPNQTHYAIADFYNFMRYSGRKVTIITQNIDGFDREILGPEADLCEIHGNLHYMRCMFECCTEIFPGPPVDEMVETIPMCPVCQALARPNVLLYGEEYNEEQYKSQTALRAVEECDCLIVMGTQLHCGLPNKAVKDTAKANKLIVEINIEPVIEYGNVLVLPETCGAVFPPIAGIVRDSFR</sequence>
<comment type="caution">
    <text evidence="6">The sequence shown here is derived from an EMBL/GenBank/DDBJ whole genome shotgun (WGS) entry which is preliminary data.</text>
</comment>
<dbReference type="GO" id="GO:0017136">
    <property type="term" value="F:histone deacetylase activity, NAD-dependent"/>
    <property type="evidence" value="ECO:0007669"/>
    <property type="project" value="TreeGrafter"/>
</dbReference>
<feature type="binding site" evidence="3">
    <location>
        <position position="337"/>
    </location>
    <ligand>
        <name>Zn(2+)</name>
        <dbReference type="ChEBI" id="CHEBI:29105"/>
    </ligand>
</feature>
<evidence type="ECO:0000256" key="3">
    <source>
        <dbReference type="PROSITE-ProRule" id="PRU00236"/>
    </source>
</evidence>
<dbReference type="GO" id="GO:0070403">
    <property type="term" value="F:NAD+ binding"/>
    <property type="evidence" value="ECO:0007669"/>
    <property type="project" value="InterPro"/>
</dbReference>
<reference evidence="6" key="1">
    <citation type="submission" date="2021-09" db="EMBL/GenBank/DDBJ databases">
        <authorList>
            <consortium name="AG Swart"/>
            <person name="Singh M."/>
            <person name="Singh A."/>
            <person name="Seah K."/>
            <person name="Emmerich C."/>
        </authorList>
    </citation>
    <scope>NUCLEOTIDE SEQUENCE</scope>
    <source>
        <strain evidence="6">ATCC30299</strain>
    </source>
</reference>
<dbReference type="InterPro" id="IPR026590">
    <property type="entry name" value="Ssirtuin_cat_dom"/>
</dbReference>
<evidence type="ECO:0000313" key="6">
    <source>
        <dbReference type="EMBL" id="CAG9320416.1"/>
    </source>
</evidence>
<dbReference type="InterPro" id="IPR026591">
    <property type="entry name" value="Sirtuin_cat_small_dom_sf"/>
</dbReference>
<dbReference type="Gene3D" id="3.30.1600.10">
    <property type="entry name" value="SIR2/SIRT2 'Small Domain"/>
    <property type="match status" value="1"/>
</dbReference>
<organism evidence="6 7">
    <name type="scientific">Blepharisma stoltei</name>
    <dbReference type="NCBI Taxonomy" id="1481888"/>
    <lineage>
        <taxon>Eukaryota</taxon>
        <taxon>Sar</taxon>
        <taxon>Alveolata</taxon>
        <taxon>Ciliophora</taxon>
        <taxon>Postciliodesmatophora</taxon>
        <taxon>Heterotrichea</taxon>
        <taxon>Heterotrichida</taxon>
        <taxon>Blepharismidae</taxon>
        <taxon>Blepharisma</taxon>
    </lineage>
</organism>
<keyword evidence="3" id="KW-0479">Metal-binding</keyword>
<keyword evidence="7" id="KW-1185">Reference proteome</keyword>
<dbReference type="InterPro" id="IPR050134">
    <property type="entry name" value="NAD-dep_sirtuin_deacylases"/>
</dbReference>
<dbReference type="InterPro" id="IPR029035">
    <property type="entry name" value="DHS-like_NAD/FAD-binding_dom"/>
</dbReference>
<keyword evidence="1" id="KW-0808">Transferase</keyword>
<feature type="coiled-coil region" evidence="4">
    <location>
        <begin position="90"/>
        <end position="156"/>
    </location>
</feature>